<keyword evidence="1" id="KW-0812">Transmembrane</keyword>
<reference evidence="2" key="1">
    <citation type="submission" date="2018-01" db="EMBL/GenBank/DDBJ databases">
        <title>An insight into the sialome of Amazonian anophelines.</title>
        <authorList>
            <person name="Ribeiro J.M."/>
            <person name="Scarpassa V."/>
            <person name="Calvo E."/>
        </authorList>
    </citation>
    <scope>NUCLEOTIDE SEQUENCE</scope>
    <source>
        <tissue evidence="2">Salivary glands</tissue>
    </source>
</reference>
<evidence type="ECO:0000313" key="2">
    <source>
        <dbReference type="EMBL" id="MBW21696.1"/>
    </source>
</evidence>
<accession>A0A2M3YZM2</accession>
<feature type="transmembrane region" description="Helical" evidence="1">
    <location>
        <begin position="31"/>
        <end position="51"/>
    </location>
</feature>
<organism evidence="2">
    <name type="scientific">Anopheles braziliensis</name>
    <dbReference type="NCBI Taxonomy" id="58242"/>
    <lineage>
        <taxon>Eukaryota</taxon>
        <taxon>Metazoa</taxon>
        <taxon>Ecdysozoa</taxon>
        <taxon>Arthropoda</taxon>
        <taxon>Hexapoda</taxon>
        <taxon>Insecta</taxon>
        <taxon>Pterygota</taxon>
        <taxon>Neoptera</taxon>
        <taxon>Endopterygota</taxon>
        <taxon>Diptera</taxon>
        <taxon>Nematocera</taxon>
        <taxon>Culicoidea</taxon>
        <taxon>Culicidae</taxon>
        <taxon>Anophelinae</taxon>
        <taxon>Anopheles</taxon>
    </lineage>
</organism>
<keyword evidence="1" id="KW-0472">Membrane</keyword>
<sequence length="70" mass="7259">MRVVQRPSLSRAASVPASVPLPSCATAVASAIYYAVVTILLHLFTVLPLVIADLNYTPLAAATVRAVLGP</sequence>
<protein>
    <submittedName>
        <fullName evidence="2">Uncharacterized protein</fullName>
    </submittedName>
</protein>
<keyword evidence="1" id="KW-1133">Transmembrane helix</keyword>
<proteinExistence type="predicted"/>
<dbReference type="EMBL" id="GGFM01000945">
    <property type="protein sequence ID" value="MBW21696.1"/>
    <property type="molecule type" value="Transcribed_RNA"/>
</dbReference>
<evidence type="ECO:0000256" key="1">
    <source>
        <dbReference type="SAM" id="Phobius"/>
    </source>
</evidence>
<name>A0A2M3YZM2_9DIPT</name>
<dbReference type="AlphaFoldDB" id="A0A2M3YZM2"/>